<name>U7QTS8_PHOTE</name>
<gene>
    <name evidence="2" type="ORF">O185_24605</name>
</gene>
<keyword evidence="1" id="KW-0732">Signal</keyword>
<dbReference type="EMBL" id="AXDT01000316">
    <property type="protein sequence ID" value="ERT10480.1"/>
    <property type="molecule type" value="Genomic_DNA"/>
</dbReference>
<protein>
    <submittedName>
        <fullName evidence="2">Uncharacterized protein</fullName>
    </submittedName>
</protein>
<keyword evidence="3" id="KW-1185">Reference proteome</keyword>
<dbReference type="RefSeq" id="WP_023046474.1">
    <property type="nucleotide sequence ID" value="NZ_AXDT01000316.1"/>
</dbReference>
<evidence type="ECO:0000256" key="1">
    <source>
        <dbReference type="SAM" id="SignalP"/>
    </source>
</evidence>
<evidence type="ECO:0000313" key="2">
    <source>
        <dbReference type="EMBL" id="ERT10480.1"/>
    </source>
</evidence>
<dbReference type="Proteomes" id="UP000017133">
    <property type="component" value="Unassembled WGS sequence"/>
</dbReference>
<evidence type="ECO:0000313" key="3">
    <source>
        <dbReference type="Proteomes" id="UP000017133"/>
    </source>
</evidence>
<organism evidence="2 3">
    <name type="scientific">Photorhabdus temperata J3</name>
    <dbReference type="NCBI Taxonomy" id="1389415"/>
    <lineage>
        <taxon>Bacteria</taxon>
        <taxon>Pseudomonadati</taxon>
        <taxon>Pseudomonadota</taxon>
        <taxon>Gammaproteobacteria</taxon>
        <taxon>Enterobacterales</taxon>
        <taxon>Morganellaceae</taxon>
        <taxon>Photorhabdus</taxon>
    </lineage>
</organism>
<sequence>MKKIYLCALLLLAPTFAFSTKDVSFTMLCIWDGLDKTDDGKYQAITVYKENNHQYLEISPMIKINIPSPTPTYVMRTKGGYISNGRAKFYKDFYWMGNDTRLTLLRGDRIEIIVESISSPSMPVSVASCKDLKYNRIQ</sequence>
<proteinExistence type="predicted"/>
<comment type="caution">
    <text evidence="2">The sequence shown here is derived from an EMBL/GenBank/DDBJ whole genome shotgun (WGS) entry which is preliminary data.</text>
</comment>
<accession>U7QTS8</accession>
<reference evidence="2 3" key="1">
    <citation type="submission" date="2013-10" db="EMBL/GenBank/DDBJ databases">
        <title>Whole Genome Shotgun Sequence of Photorhabdus temperata J3.</title>
        <authorList>
            <person name="Park G.-S."/>
            <person name="Hong S.-J."/>
            <person name="Shin J.-H."/>
        </authorList>
    </citation>
    <scope>NUCLEOTIDE SEQUENCE [LARGE SCALE GENOMIC DNA]</scope>
    <source>
        <strain evidence="2 3">J3</strain>
    </source>
</reference>
<feature type="chain" id="PRO_5004687264" evidence="1">
    <location>
        <begin position="20"/>
        <end position="138"/>
    </location>
</feature>
<dbReference type="AlphaFoldDB" id="U7QTS8"/>
<feature type="signal peptide" evidence="1">
    <location>
        <begin position="1"/>
        <end position="19"/>
    </location>
</feature>